<gene>
    <name evidence="1" type="ORF">GPUH_LOCUS20355</name>
</gene>
<reference evidence="1 2" key="2">
    <citation type="submission" date="2018-11" db="EMBL/GenBank/DDBJ databases">
        <authorList>
            <consortium name="Pathogen Informatics"/>
        </authorList>
    </citation>
    <scope>NUCLEOTIDE SEQUENCE [LARGE SCALE GENOMIC DNA]</scope>
</reference>
<protein>
    <submittedName>
        <fullName evidence="1 3">Uncharacterized protein</fullName>
    </submittedName>
</protein>
<sequence length="210" mass="24026">MALRHQKCGLLVKHVLDSNHKGVTYWYNRSNKLYTKKRLNQEFLCFEYCAEELPKEIRELVGHCTVNIRITPCEECRIDIGDLITKTSQEFLKEDHSLREFFEILSNHDALQSKNYYAFGSGRLFPVKPPEDTPPPVPKELEKWKIGCVDKGARVIGGNAGVSAPAFVIDEKAGIFYRDVKLVDLYKRFKENSNLMSASIKGMTLQFCGC</sequence>
<dbReference type="AlphaFoldDB" id="A0A183EHB7"/>
<name>A0A183EHB7_9BILA</name>
<evidence type="ECO:0000313" key="2">
    <source>
        <dbReference type="Proteomes" id="UP000271098"/>
    </source>
</evidence>
<proteinExistence type="predicted"/>
<dbReference type="Proteomes" id="UP000271098">
    <property type="component" value="Unassembled WGS sequence"/>
</dbReference>
<evidence type="ECO:0000313" key="3">
    <source>
        <dbReference type="WBParaSite" id="GPUH_0002038301-mRNA-1"/>
    </source>
</evidence>
<reference evidence="3" key="1">
    <citation type="submission" date="2016-06" db="UniProtKB">
        <authorList>
            <consortium name="WormBaseParasite"/>
        </authorList>
    </citation>
    <scope>IDENTIFICATION</scope>
</reference>
<evidence type="ECO:0000313" key="1">
    <source>
        <dbReference type="EMBL" id="VDN35865.1"/>
    </source>
</evidence>
<dbReference type="EMBL" id="UYRT01090275">
    <property type="protein sequence ID" value="VDN35865.1"/>
    <property type="molecule type" value="Genomic_DNA"/>
</dbReference>
<dbReference type="WBParaSite" id="GPUH_0002038301-mRNA-1">
    <property type="protein sequence ID" value="GPUH_0002038301-mRNA-1"/>
    <property type="gene ID" value="GPUH_0002038301"/>
</dbReference>
<accession>A0A183EHB7</accession>
<keyword evidence="2" id="KW-1185">Reference proteome</keyword>
<organism evidence="3">
    <name type="scientific">Gongylonema pulchrum</name>
    <dbReference type="NCBI Taxonomy" id="637853"/>
    <lineage>
        <taxon>Eukaryota</taxon>
        <taxon>Metazoa</taxon>
        <taxon>Ecdysozoa</taxon>
        <taxon>Nematoda</taxon>
        <taxon>Chromadorea</taxon>
        <taxon>Rhabditida</taxon>
        <taxon>Spirurina</taxon>
        <taxon>Spiruromorpha</taxon>
        <taxon>Spiruroidea</taxon>
        <taxon>Gongylonematidae</taxon>
        <taxon>Gongylonema</taxon>
    </lineage>
</organism>
<dbReference type="OrthoDB" id="10252740at2759"/>